<dbReference type="InterPro" id="IPR007345">
    <property type="entry name" value="Polysacch_pyruvyl_Trfase"/>
</dbReference>
<dbReference type="RefSeq" id="WP_072580863.1">
    <property type="nucleotide sequence ID" value="NZ_CP016020.1"/>
</dbReference>
<dbReference type="PANTHER" id="PTHR36836">
    <property type="entry name" value="COLANIC ACID BIOSYNTHESIS PROTEIN WCAK"/>
    <property type="match status" value="1"/>
</dbReference>
<dbReference type="Proteomes" id="UP000181936">
    <property type="component" value="Chromosome"/>
</dbReference>
<keyword evidence="3" id="KW-1185">Reference proteome</keyword>
<organism evidence="2 3">
    <name type="scientific">Bacillus weihaiensis</name>
    <dbReference type="NCBI Taxonomy" id="1547283"/>
    <lineage>
        <taxon>Bacteria</taxon>
        <taxon>Bacillati</taxon>
        <taxon>Bacillota</taxon>
        <taxon>Bacilli</taxon>
        <taxon>Bacillales</taxon>
        <taxon>Bacillaceae</taxon>
        <taxon>Bacillus</taxon>
    </lineage>
</organism>
<proteinExistence type="predicted"/>
<evidence type="ECO:0000313" key="2">
    <source>
        <dbReference type="EMBL" id="APH06060.1"/>
    </source>
</evidence>
<name>A0A1L3MUV3_9BACI</name>
<evidence type="ECO:0000313" key="3">
    <source>
        <dbReference type="Proteomes" id="UP000181936"/>
    </source>
</evidence>
<dbReference type="PANTHER" id="PTHR36836:SF1">
    <property type="entry name" value="COLANIC ACID BIOSYNTHESIS PROTEIN WCAK"/>
    <property type="match status" value="1"/>
</dbReference>
<evidence type="ECO:0000259" key="1">
    <source>
        <dbReference type="Pfam" id="PF04230"/>
    </source>
</evidence>
<accession>A0A1L3MUV3</accession>
<reference evidence="2 3" key="1">
    <citation type="journal article" date="2016" name="Sci. Rep.">
        <title>Complete genome sequence and transcriptomic analysis of a novel marine strain Bacillus weihaiensis reveals the mechanism of brown algae degradation.</title>
        <authorList>
            <person name="Zhu Y."/>
            <person name="Chen P."/>
            <person name="Bao Y."/>
            <person name="Men Y."/>
            <person name="Zeng Y."/>
            <person name="Yang J."/>
            <person name="Sun J."/>
            <person name="Sun Y."/>
        </authorList>
    </citation>
    <scope>NUCLEOTIDE SEQUENCE [LARGE SCALE GENOMIC DNA]</scope>
    <source>
        <strain evidence="2 3">Alg07</strain>
    </source>
</reference>
<dbReference type="Pfam" id="PF04230">
    <property type="entry name" value="PS_pyruv_trans"/>
    <property type="match status" value="1"/>
</dbReference>
<dbReference type="KEGG" id="bwh:A9C19_15655"/>
<sequence length="364" mass="41717">MNLLYIGYLGFNNVGDEVCYEAFVQSITRWSSSVEKVIAYDIKENKGIKEMLKEETIDAVILGGGSLFQGNIFLTLAEEAIELSLPLYSYGTGIDYLTEDTLTKFMDGDVFEPSTYFDNRQIPTARIKRVVEYVSYCGIRGPLTFQFLKGLTSDLSSIEIIGDSGFIYHPESDSYILDHYLPQNQNPMVAVNWGTTFNKLFGYNEASVKDQLIESCRYLLSKGYHIVVYPMWDQDIDSCRELSKQIENNELVTFIPETCTATQIYTFLTACHFSINLKLHATILSASAATPFIQLAYRSKGFDFAHSINQGENTLFTHSTSILKTVQEKEEEITNHYDSYTKKLHEEKEKYTRKHKWFIEKYFG</sequence>
<dbReference type="EMBL" id="CP016020">
    <property type="protein sequence ID" value="APH06060.1"/>
    <property type="molecule type" value="Genomic_DNA"/>
</dbReference>
<dbReference type="AlphaFoldDB" id="A0A1L3MUV3"/>
<gene>
    <name evidence="2" type="ORF">A9C19_15655</name>
</gene>
<protein>
    <recommendedName>
        <fullName evidence="1">Polysaccharide pyruvyl transferase domain-containing protein</fullName>
    </recommendedName>
</protein>
<dbReference type="OrthoDB" id="2522120at2"/>
<dbReference type="STRING" id="1547283.A9C19_15655"/>
<feature type="domain" description="Polysaccharide pyruvyl transferase" evidence="1">
    <location>
        <begin position="47"/>
        <end position="297"/>
    </location>
</feature>